<dbReference type="Gene3D" id="3.30.1120.10">
    <property type="match status" value="1"/>
</dbReference>
<comment type="caution">
    <text evidence="8">The sequence shown here is derived from an EMBL/GenBank/DDBJ whole genome shotgun (WGS) entry which is preliminary data.</text>
</comment>
<comment type="similarity">
    <text evidence="1">Belongs to the sulfatase family.</text>
</comment>
<evidence type="ECO:0000256" key="4">
    <source>
        <dbReference type="ARBA" id="ARBA00022837"/>
    </source>
</evidence>
<name>M5RR48_9BACT</name>
<dbReference type="InterPro" id="IPR024607">
    <property type="entry name" value="Sulfatase_CS"/>
</dbReference>
<keyword evidence="2" id="KW-0479">Metal-binding</keyword>
<reference evidence="8 9" key="1">
    <citation type="journal article" date="2013" name="Mar. Genomics">
        <title>Expression of sulfatases in Rhodopirellula baltica and the diversity of sulfatases in the genus Rhodopirellula.</title>
        <authorList>
            <person name="Wegner C.E."/>
            <person name="Richter-Heitmann T."/>
            <person name="Klindworth A."/>
            <person name="Klockow C."/>
            <person name="Richter M."/>
            <person name="Achstetter T."/>
            <person name="Glockner F.O."/>
            <person name="Harder J."/>
        </authorList>
    </citation>
    <scope>NUCLEOTIDE SEQUENCE [LARGE SCALE GENOMIC DNA]</scope>
    <source>
        <strain evidence="8 9">SM1</strain>
    </source>
</reference>
<evidence type="ECO:0000256" key="5">
    <source>
        <dbReference type="SAM" id="MobiDB-lite"/>
    </source>
</evidence>
<sequence>MIDRLAKLLCLSLPMLMTVAHGGAAHSASPKAQPNIIVIFIDDMGYGDVGFNGVTGAKTPSIDQMAAEGMIFDDFYVDCAVCSGSRAALLTGTRYQRLGMRPVLFPDGDVGLNPDEVTIAEVLRDSGYKTACVGKWHLGHLPPCLPTYHGFDSYFGIPYSNDMWIDPANQLASDIVLRQGVTLEDLQAGKKVKNWVPMMRGEEIVEYPANQDTLTKRYTEEAMAFIKDNKAKPFFLYLPHSMVHQPLAASPEFQGRTKTALGDAIEEVDWSVGEIIKTLKEEQLAEKTLVIFTSDNGAALGSSRPLRGKKRSIYDGGMREPTVMWWPGQIPAGTTCTELASSVDLLPTLAGLSGGELPERKIDGKDIWPLMAGLEGAKSPHDTYVFTYGAGAVRSGKWKFYPWSESNTRKDKAAQPRGRAASPLPVQLYDTDADISETKNLAQQYPDVVSRLQSAYDVYLADVNATKRSLAVMTRPDGSLSPARPSIRKKANQGTRKAEAKQDATSANATSANATSTNVTLTNTTLANATGKGNSKEYKSEIAWAEPPVVTPGSVDKCSPFGCGCSFSRARGH</sequence>
<dbReference type="PANTHER" id="PTHR42693:SF53">
    <property type="entry name" value="ENDO-4-O-SULFATASE"/>
    <property type="match status" value="1"/>
</dbReference>
<dbReference type="Pfam" id="PF00884">
    <property type="entry name" value="Sulfatase"/>
    <property type="match status" value="1"/>
</dbReference>
<keyword evidence="3" id="KW-0378">Hydrolase</keyword>
<feature type="signal peptide" evidence="6">
    <location>
        <begin position="1"/>
        <end position="22"/>
    </location>
</feature>
<gene>
    <name evidence="8" type="ORF">RMSM_01269</name>
</gene>
<dbReference type="RefSeq" id="WP_008692914.1">
    <property type="nucleotide sequence ID" value="NZ_ANOG01000190.1"/>
</dbReference>
<accession>M5RR48</accession>
<evidence type="ECO:0000256" key="2">
    <source>
        <dbReference type="ARBA" id="ARBA00022723"/>
    </source>
</evidence>
<evidence type="ECO:0000256" key="6">
    <source>
        <dbReference type="SAM" id="SignalP"/>
    </source>
</evidence>
<feature type="domain" description="Sulfatase N-terminal" evidence="7">
    <location>
        <begin position="34"/>
        <end position="354"/>
    </location>
</feature>
<dbReference type="EMBL" id="ANOG01000190">
    <property type="protein sequence ID" value="EMI21793.1"/>
    <property type="molecule type" value="Genomic_DNA"/>
</dbReference>
<proteinExistence type="inferred from homology"/>
<protein>
    <submittedName>
        <fullName evidence="8">Arylsulfatase A</fullName>
    </submittedName>
</protein>
<evidence type="ECO:0000313" key="9">
    <source>
        <dbReference type="Proteomes" id="UP000011991"/>
    </source>
</evidence>
<dbReference type="Proteomes" id="UP000011991">
    <property type="component" value="Unassembled WGS sequence"/>
</dbReference>
<dbReference type="InterPro" id="IPR050738">
    <property type="entry name" value="Sulfatase"/>
</dbReference>
<dbReference type="PATRIC" id="fig|1265738.3.peg.1258"/>
<feature type="region of interest" description="Disordered" evidence="5">
    <location>
        <begin position="474"/>
        <end position="512"/>
    </location>
</feature>
<dbReference type="GO" id="GO:0004065">
    <property type="term" value="F:arylsulfatase activity"/>
    <property type="evidence" value="ECO:0007669"/>
    <property type="project" value="TreeGrafter"/>
</dbReference>
<evidence type="ECO:0000259" key="7">
    <source>
        <dbReference type="Pfam" id="PF00884"/>
    </source>
</evidence>
<evidence type="ECO:0000256" key="1">
    <source>
        <dbReference type="ARBA" id="ARBA00008779"/>
    </source>
</evidence>
<keyword evidence="4" id="KW-0106">Calcium</keyword>
<keyword evidence="6" id="KW-0732">Signal</keyword>
<dbReference type="InterPro" id="IPR017850">
    <property type="entry name" value="Alkaline_phosphatase_core_sf"/>
</dbReference>
<dbReference type="PROSITE" id="PS00149">
    <property type="entry name" value="SULFATASE_2"/>
    <property type="match status" value="1"/>
</dbReference>
<evidence type="ECO:0000256" key="3">
    <source>
        <dbReference type="ARBA" id="ARBA00022801"/>
    </source>
</evidence>
<dbReference type="CDD" id="cd16026">
    <property type="entry name" value="GALNS_like"/>
    <property type="match status" value="1"/>
</dbReference>
<evidence type="ECO:0000313" key="8">
    <source>
        <dbReference type="EMBL" id="EMI21793.1"/>
    </source>
</evidence>
<dbReference type="AlphaFoldDB" id="M5RR48"/>
<organism evidence="8 9">
    <name type="scientific">Rhodopirellula maiorica SM1</name>
    <dbReference type="NCBI Taxonomy" id="1265738"/>
    <lineage>
        <taxon>Bacteria</taxon>
        <taxon>Pseudomonadati</taxon>
        <taxon>Planctomycetota</taxon>
        <taxon>Planctomycetia</taxon>
        <taxon>Pirellulales</taxon>
        <taxon>Pirellulaceae</taxon>
        <taxon>Novipirellula</taxon>
    </lineage>
</organism>
<dbReference type="SUPFAM" id="SSF53649">
    <property type="entry name" value="Alkaline phosphatase-like"/>
    <property type="match status" value="1"/>
</dbReference>
<dbReference type="PANTHER" id="PTHR42693">
    <property type="entry name" value="ARYLSULFATASE FAMILY MEMBER"/>
    <property type="match status" value="1"/>
</dbReference>
<dbReference type="GO" id="GO:0046872">
    <property type="term" value="F:metal ion binding"/>
    <property type="evidence" value="ECO:0007669"/>
    <property type="project" value="UniProtKB-KW"/>
</dbReference>
<feature type="chain" id="PRO_5004070768" evidence="6">
    <location>
        <begin position="23"/>
        <end position="573"/>
    </location>
</feature>
<dbReference type="Gene3D" id="3.40.720.10">
    <property type="entry name" value="Alkaline Phosphatase, subunit A"/>
    <property type="match status" value="1"/>
</dbReference>
<dbReference type="InterPro" id="IPR000917">
    <property type="entry name" value="Sulfatase_N"/>
</dbReference>
<keyword evidence="9" id="KW-1185">Reference proteome</keyword>